<name>A0A9P4LZI1_9PEZI</name>
<dbReference type="PANTHER" id="PTHR12436:SF3">
    <property type="entry name" value="GERMINAL-CENTER ASSOCIATED NUCLEAR PROTEIN"/>
    <property type="match status" value="1"/>
</dbReference>
<feature type="non-terminal residue" evidence="2">
    <location>
        <position position="1"/>
    </location>
</feature>
<dbReference type="GO" id="GO:0070390">
    <property type="term" value="C:transcription export complex 2"/>
    <property type="evidence" value="ECO:0007669"/>
    <property type="project" value="TreeGrafter"/>
</dbReference>
<protein>
    <recommendedName>
        <fullName evidence="1">SAC3/GANP/THP3 conserved domain-containing protein</fullName>
    </recommendedName>
</protein>
<dbReference type="AlphaFoldDB" id="A0A9P4LZI1"/>
<reference evidence="2" key="1">
    <citation type="journal article" date="2020" name="Stud. Mycol.">
        <title>101 Dothideomycetes genomes: a test case for predicting lifestyles and emergence of pathogens.</title>
        <authorList>
            <person name="Haridas S."/>
            <person name="Albert R."/>
            <person name="Binder M."/>
            <person name="Bloem J."/>
            <person name="Labutti K."/>
            <person name="Salamov A."/>
            <person name="Andreopoulos B."/>
            <person name="Baker S."/>
            <person name="Barry K."/>
            <person name="Bills G."/>
            <person name="Bluhm B."/>
            <person name="Cannon C."/>
            <person name="Castanera R."/>
            <person name="Culley D."/>
            <person name="Daum C."/>
            <person name="Ezra D."/>
            <person name="Gonzalez J."/>
            <person name="Henrissat B."/>
            <person name="Kuo A."/>
            <person name="Liang C."/>
            <person name="Lipzen A."/>
            <person name="Lutzoni F."/>
            <person name="Magnuson J."/>
            <person name="Mondo S."/>
            <person name="Nolan M."/>
            <person name="Ohm R."/>
            <person name="Pangilinan J."/>
            <person name="Park H.-J."/>
            <person name="Ramirez L."/>
            <person name="Alfaro M."/>
            <person name="Sun H."/>
            <person name="Tritt A."/>
            <person name="Yoshinaga Y."/>
            <person name="Zwiers L.-H."/>
            <person name="Turgeon B."/>
            <person name="Goodwin S."/>
            <person name="Spatafora J."/>
            <person name="Crous P."/>
            <person name="Grigoriev I."/>
        </authorList>
    </citation>
    <scope>NUCLEOTIDE SEQUENCE</scope>
    <source>
        <strain evidence="2">CBS 133067</strain>
    </source>
</reference>
<evidence type="ECO:0000313" key="3">
    <source>
        <dbReference type="Proteomes" id="UP000799772"/>
    </source>
</evidence>
<comment type="caution">
    <text evidence="2">The sequence shown here is derived from an EMBL/GenBank/DDBJ whole genome shotgun (WGS) entry which is preliminary data.</text>
</comment>
<dbReference type="Pfam" id="PF03399">
    <property type="entry name" value="SAC3_GANP"/>
    <property type="match status" value="1"/>
</dbReference>
<evidence type="ECO:0000313" key="2">
    <source>
        <dbReference type="EMBL" id="KAF2092636.1"/>
    </source>
</evidence>
<dbReference type="PANTHER" id="PTHR12436">
    <property type="entry name" value="80 KDA MCM3-ASSOCIATED PROTEIN"/>
    <property type="match status" value="1"/>
</dbReference>
<evidence type="ECO:0000259" key="1">
    <source>
        <dbReference type="Pfam" id="PF03399"/>
    </source>
</evidence>
<dbReference type="Proteomes" id="UP000799772">
    <property type="component" value="Unassembled WGS sequence"/>
</dbReference>
<dbReference type="InterPro" id="IPR005062">
    <property type="entry name" value="SAC3/GANP/THP3_conserved"/>
</dbReference>
<dbReference type="GO" id="GO:0006406">
    <property type="term" value="P:mRNA export from nucleus"/>
    <property type="evidence" value="ECO:0007669"/>
    <property type="project" value="TreeGrafter"/>
</dbReference>
<sequence length="376" mass="43929">LRALHEHEYKDAMRRGIVADPDHPRALKDAVKPVGICEDMCPELERVGRIVQRDVWAAEAVRQARTGRGYNKIVADEGRMVKKFRRSAAGSEEQLPSDLRPPKVLQRTVNYLIDEVIDKSDFAKVQTFVWDRTRAIRNDFSIQQVAKLHDVRIAIDCFERIVRFHILSLHQMARRGIREEDYSHQQDLEQLMKALYSLMRYYTDFKNKYHSANEAEFRAYYIILAIMNHDPLLDDQIHSLPSNLLNDPIIKTALKLYDAASNSLDKKGPSRKRPKIQEHGQEDWARFWQIVDSAQMSYLMSCCAEIIFNNMRRLALRSIWKGFRQGRQVNVQDWTTEALLEPLRFDCQEDVHDFCQQHGFRFATASDGTEYLDLNS</sequence>
<dbReference type="Gene3D" id="1.25.40.990">
    <property type="match status" value="1"/>
</dbReference>
<feature type="non-terminal residue" evidence="2">
    <location>
        <position position="376"/>
    </location>
</feature>
<keyword evidence="3" id="KW-1185">Reference proteome</keyword>
<proteinExistence type="predicted"/>
<dbReference type="OrthoDB" id="264795at2759"/>
<feature type="domain" description="SAC3/GANP/THP3 conserved" evidence="1">
    <location>
        <begin position="40"/>
        <end position="362"/>
    </location>
</feature>
<accession>A0A9P4LZI1</accession>
<dbReference type="GO" id="GO:0005737">
    <property type="term" value="C:cytoplasm"/>
    <property type="evidence" value="ECO:0007669"/>
    <property type="project" value="TreeGrafter"/>
</dbReference>
<organism evidence="2 3">
    <name type="scientific">Rhizodiscina lignyota</name>
    <dbReference type="NCBI Taxonomy" id="1504668"/>
    <lineage>
        <taxon>Eukaryota</taxon>
        <taxon>Fungi</taxon>
        <taxon>Dikarya</taxon>
        <taxon>Ascomycota</taxon>
        <taxon>Pezizomycotina</taxon>
        <taxon>Dothideomycetes</taxon>
        <taxon>Pleosporomycetidae</taxon>
        <taxon>Aulographales</taxon>
        <taxon>Rhizodiscinaceae</taxon>
        <taxon>Rhizodiscina</taxon>
    </lineage>
</organism>
<dbReference type="EMBL" id="ML978144">
    <property type="protein sequence ID" value="KAF2092636.1"/>
    <property type="molecule type" value="Genomic_DNA"/>
</dbReference>
<gene>
    <name evidence="2" type="ORF">NA57DRAFT_23593</name>
</gene>
<dbReference type="InterPro" id="IPR045107">
    <property type="entry name" value="SAC3/GANP/THP3"/>
</dbReference>